<dbReference type="Gene3D" id="1.20.1250.20">
    <property type="entry name" value="MFS general substrate transporter like domains"/>
    <property type="match status" value="2"/>
</dbReference>
<dbReference type="SUPFAM" id="SSF103473">
    <property type="entry name" value="MFS general substrate transporter"/>
    <property type="match status" value="1"/>
</dbReference>
<accession>A0A9P0CJ10</accession>
<feature type="transmembrane region" description="Helical" evidence="8">
    <location>
        <begin position="664"/>
        <end position="684"/>
    </location>
</feature>
<dbReference type="PROSITE" id="PS51465">
    <property type="entry name" value="KAZAL_2"/>
    <property type="match status" value="1"/>
</dbReference>
<dbReference type="OrthoDB" id="5062115at2759"/>
<keyword evidence="11" id="KW-1185">Reference proteome</keyword>
<dbReference type="GO" id="GO:0016323">
    <property type="term" value="C:basolateral plasma membrane"/>
    <property type="evidence" value="ECO:0007669"/>
    <property type="project" value="TreeGrafter"/>
</dbReference>
<organism evidence="10 11">
    <name type="scientific">Psylliodes chrysocephalus</name>
    <dbReference type="NCBI Taxonomy" id="3402493"/>
    <lineage>
        <taxon>Eukaryota</taxon>
        <taxon>Metazoa</taxon>
        <taxon>Ecdysozoa</taxon>
        <taxon>Arthropoda</taxon>
        <taxon>Hexapoda</taxon>
        <taxon>Insecta</taxon>
        <taxon>Pterygota</taxon>
        <taxon>Neoptera</taxon>
        <taxon>Endopterygota</taxon>
        <taxon>Coleoptera</taxon>
        <taxon>Polyphaga</taxon>
        <taxon>Cucujiformia</taxon>
        <taxon>Chrysomeloidea</taxon>
        <taxon>Chrysomelidae</taxon>
        <taxon>Galerucinae</taxon>
        <taxon>Alticini</taxon>
        <taxon>Psylliodes</taxon>
    </lineage>
</organism>
<dbReference type="SUPFAM" id="SSF100895">
    <property type="entry name" value="Kazal-type serine protease inhibitors"/>
    <property type="match status" value="1"/>
</dbReference>
<feature type="transmembrane region" description="Helical" evidence="8">
    <location>
        <begin position="284"/>
        <end position="304"/>
    </location>
</feature>
<comment type="similarity">
    <text evidence="2 8">Belongs to the organo anion transporter (TC 2.A.60) family.</text>
</comment>
<keyword evidence="7" id="KW-1015">Disulfide bond</keyword>
<dbReference type="AlphaFoldDB" id="A0A9P0CJ10"/>
<dbReference type="Pfam" id="PF07648">
    <property type="entry name" value="Kazal_2"/>
    <property type="match status" value="1"/>
</dbReference>
<keyword evidence="6 8" id="KW-0472">Membrane</keyword>
<dbReference type="NCBIfam" id="TIGR00805">
    <property type="entry name" value="oat"/>
    <property type="match status" value="1"/>
</dbReference>
<keyword evidence="4 8" id="KW-0812">Transmembrane</keyword>
<evidence type="ECO:0000256" key="7">
    <source>
        <dbReference type="ARBA" id="ARBA00023157"/>
    </source>
</evidence>
<evidence type="ECO:0000256" key="8">
    <source>
        <dbReference type="RuleBase" id="RU362056"/>
    </source>
</evidence>
<feature type="transmembrane region" description="Helical" evidence="8">
    <location>
        <begin position="433"/>
        <end position="452"/>
    </location>
</feature>
<evidence type="ECO:0000259" key="9">
    <source>
        <dbReference type="PROSITE" id="PS51465"/>
    </source>
</evidence>
<proteinExistence type="inferred from homology"/>
<feature type="transmembrane region" description="Helical" evidence="8">
    <location>
        <begin position="608"/>
        <end position="633"/>
    </location>
</feature>
<dbReference type="GO" id="GO:0006811">
    <property type="term" value="P:monoatomic ion transport"/>
    <property type="evidence" value="ECO:0007669"/>
    <property type="project" value="UniProtKB-KW"/>
</dbReference>
<dbReference type="InterPro" id="IPR004156">
    <property type="entry name" value="OATP"/>
</dbReference>
<dbReference type="PANTHER" id="PTHR11388">
    <property type="entry name" value="ORGANIC ANION TRANSPORTER"/>
    <property type="match status" value="1"/>
</dbReference>
<evidence type="ECO:0000313" key="11">
    <source>
        <dbReference type="Proteomes" id="UP001153636"/>
    </source>
</evidence>
<protein>
    <recommendedName>
        <fullName evidence="8">Solute carrier organic anion transporter family member</fullName>
    </recommendedName>
</protein>
<evidence type="ECO:0000256" key="4">
    <source>
        <dbReference type="ARBA" id="ARBA00022692"/>
    </source>
</evidence>
<feature type="transmembrane region" description="Helical" evidence="8">
    <location>
        <begin position="201"/>
        <end position="221"/>
    </location>
</feature>
<dbReference type="PANTHER" id="PTHR11388:SF76">
    <property type="entry name" value="SOLUTE CARRIER ORGANIC ANION TRANSPORTER FAMILY MEMBER"/>
    <property type="match status" value="1"/>
</dbReference>
<dbReference type="GO" id="GO:0043252">
    <property type="term" value="P:sodium-independent organic anion transport"/>
    <property type="evidence" value="ECO:0007669"/>
    <property type="project" value="TreeGrafter"/>
</dbReference>
<evidence type="ECO:0000256" key="6">
    <source>
        <dbReference type="ARBA" id="ARBA00023136"/>
    </source>
</evidence>
<feature type="domain" description="Kazal-like" evidence="9">
    <location>
        <begin position="469"/>
        <end position="525"/>
    </location>
</feature>
<dbReference type="InterPro" id="IPR036058">
    <property type="entry name" value="Kazal_dom_sf"/>
</dbReference>
<dbReference type="InterPro" id="IPR036259">
    <property type="entry name" value="MFS_trans_sf"/>
</dbReference>
<evidence type="ECO:0000256" key="2">
    <source>
        <dbReference type="ARBA" id="ARBA00009657"/>
    </source>
</evidence>
<name>A0A9P0CJ10_9CUCU</name>
<keyword evidence="8" id="KW-0813">Transport</keyword>
<dbReference type="CDD" id="cd17336">
    <property type="entry name" value="MFS_SLCO_OATP"/>
    <property type="match status" value="1"/>
</dbReference>
<feature type="transmembrane region" description="Helical" evidence="8">
    <location>
        <begin position="242"/>
        <end position="264"/>
    </location>
</feature>
<feature type="transmembrane region" description="Helical" evidence="8">
    <location>
        <begin position="125"/>
        <end position="144"/>
    </location>
</feature>
<evidence type="ECO:0000256" key="3">
    <source>
        <dbReference type="ARBA" id="ARBA00022475"/>
    </source>
</evidence>
<reference evidence="10" key="1">
    <citation type="submission" date="2022-01" db="EMBL/GenBank/DDBJ databases">
        <authorList>
            <person name="King R."/>
        </authorList>
    </citation>
    <scope>NUCLEOTIDE SEQUENCE</scope>
</reference>
<evidence type="ECO:0000256" key="5">
    <source>
        <dbReference type="ARBA" id="ARBA00022989"/>
    </source>
</evidence>
<feature type="transmembrane region" description="Helical" evidence="8">
    <location>
        <begin position="572"/>
        <end position="596"/>
    </location>
</feature>
<dbReference type="InterPro" id="IPR002350">
    <property type="entry name" value="Kazal_dom"/>
</dbReference>
<feature type="transmembrane region" description="Helical" evidence="8">
    <location>
        <begin position="94"/>
        <end position="113"/>
    </location>
</feature>
<keyword evidence="8" id="KW-0406">Ion transport</keyword>
<feature type="transmembrane region" description="Helical" evidence="8">
    <location>
        <begin position="55"/>
        <end position="74"/>
    </location>
</feature>
<dbReference type="Proteomes" id="UP001153636">
    <property type="component" value="Chromosome 14"/>
</dbReference>
<comment type="subcellular location">
    <subcellularLocation>
        <location evidence="1 8">Cell membrane</location>
        <topology evidence="1 8">Multi-pass membrane protein</topology>
    </subcellularLocation>
</comment>
<sequence length="703" mass="78327">MDGNKLTATEEIQVILPTTNSDSNLIEELCLSKETSCGLWFIRGKCLEKFANKKAYVFLYGILGCAFSAAYAYFNGTITTLEKRFKIPSRTTGIISVGNDLSQLLVSVILSYYAGRGHRPRWMALGMYSVVLFCLLSAMPHFLYGGGEDALSLTLEHKVYNNSTLDDNINALQNAEKDLCLGKHKANLNCHKEEGNVSPQLILFLAQFVSGIGGSLYYTLGVSYMDDNIRRSKTPALLSFTYFIRMLGPALGYGLASICLKLYINPTLTPTIDNHDPRWLGAWWLGWIILSVVIFILSTLLALFPKQLPRAAVRKELLKRQISRQISSLQSNISSSKLEAELPPSFKDMIKTFKRVMKNPTLMMNNFAAVFYFLGYMPYWIFLPKYIETQYRQSASASSLITGSVGLIFSAVGILVTGILISKYRPKARKLAAWNVVVGITTVCGIVSYAYLGCSDLDNSLSLLSNKDLSPISKCNLDCHCNYMKYNPVCSQDGRTTYISACQAGCRHVSRINGSNVFTDCTCIRKDETVASEPMIKMKKTSQVEKGSEDERKSESGFAIPGRCQVDCLTQFYTFLIVVCLLKFVGATGRTSNFLVTVRCVDDKDKSVAMGFGLMLMSLCAFVPSPILFGVILDKACLVWGRTCAGNGNCWLYNGETLRYTMNFTAATFVFIGTLFDVGVWYFVKDLEIFEEELELQLEKPIN</sequence>
<gene>
    <name evidence="10" type="ORF">PSYICH_LOCUS4486</name>
</gene>
<feature type="transmembrane region" description="Helical" evidence="8">
    <location>
        <begin position="401"/>
        <end position="421"/>
    </location>
</feature>
<dbReference type="GO" id="GO:0015347">
    <property type="term" value="F:sodium-independent organic anion transmembrane transporter activity"/>
    <property type="evidence" value="ECO:0007669"/>
    <property type="project" value="TreeGrafter"/>
</dbReference>
<dbReference type="EMBL" id="OV651826">
    <property type="protein sequence ID" value="CAH1103109.1"/>
    <property type="molecule type" value="Genomic_DNA"/>
</dbReference>
<feature type="transmembrane region" description="Helical" evidence="8">
    <location>
        <begin position="362"/>
        <end position="381"/>
    </location>
</feature>
<keyword evidence="3" id="KW-1003">Cell membrane</keyword>
<dbReference type="Pfam" id="PF03137">
    <property type="entry name" value="OATP"/>
    <property type="match status" value="1"/>
</dbReference>
<evidence type="ECO:0000256" key="1">
    <source>
        <dbReference type="ARBA" id="ARBA00004651"/>
    </source>
</evidence>
<keyword evidence="5 8" id="KW-1133">Transmembrane helix</keyword>
<evidence type="ECO:0000313" key="10">
    <source>
        <dbReference type="EMBL" id="CAH1103109.1"/>
    </source>
</evidence>